<comment type="caution">
    <text evidence="9">The sequence shown here is derived from an EMBL/GenBank/DDBJ whole genome shotgun (WGS) entry which is preliminary data.</text>
</comment>
<accession>A0ABS6UVR0</accession>
<dbReference type="CDD" id="cd01714">
    <property type="entry name" value="ETF_beta"/>
    <property type="match status" value="1"/>
</dbReference>
<evidence type="ECO:0000313" key="9">
    <source>
        <dbReference type="EMBL" id="MBW0135794.1"/>
    </source>
</evidence>
<dbReference type="PIRSF" id="PIRSF000090">
    <property type="entry name" value="Beta-ETF"/>
    <property type="match status" value="1"/>
</dbReference>
<dbReference type="PANTHER" id="PTHR21294">
    <property type="entry name" value="ELECTRON TRANSFER FLAVOPROTEIN BETA-SUBUNIT"/>
    <property type="match status" value="1"/>
</dbReference>
<evidence type="ECO:0000256" key="6">
    <source>
        <dbReference type="ARBA" id="ARBA00022982"/>
    </source>
</evidence>
<evidence type="ECO:0000256" key="3">
    <source>
        <dbReference type="ARBA" id="ARBA00011355"/>
    </source>
</evidence>
<evidence type="ECO:0000256" key="5">
    <source>
        <dbReference type="ARBA" id="ARBA00022448"/>
    </source>
</evidence>
<evidence type="ECO:0000256" key="2">
    <source>
        <dbReference type="ARBA" id="ARBA00007557"/>
    </source>
</evidence>
<keyword evidence="10" id="KW-1185">Reference proteome</keyword>
<feature type="region of interest" description="Disordered" evidence="7">
    <location>
        <begin position="227"/>
        <end position="246"/>
    </location>
</feature>
<keyword evidence="6" id="KW-0249">Electron transport</keyword>
<protein>
    <recommendedName>
        <fullName evidence="4">Electron transfer flavoprotein subunit beta</fullName>
    </recommendedName>
</protein>
<dbReference type="InterPro" id="IPR033948">
    <property type="entry name" value="ETF_beta_N"/>
</dbReference>
<evidence type="ECO:0000256" key="7">
    <source>
        <dbReference type="SAM" id="MobiDB-lite"/>
    </source>
</evidence>
<dbReference type="EMBL" id="JADQDK010000001">
    <property type="protein sequence ID" value="MBW0135794.1"/>
    <property type="molecule type" value="Genomic_DNA"/>
</dbReference>
<name>A0ABS6UVR0_9PSEU</name>
<comment type="similarity">
    <text evidence="2">Belongs to the ETF beta-subunit/FixA family.</text>
</comment>
<comment type="subunit">
    <text evidence="3">Heterodimer of an alpha and a beta subunit.</text>
</comment>
<organism evidence="9 10">
    <name type="scientific">Pseudonocardia abyssalis</name>
    <dbReference type="NCBI Taxonomy" id="2792008"/>
    <lineage>
        <taxon>Bacteria</taxon>
        <taxon>Bacillati</taxon>
        <taxon>Actinomycetota</taxon>
        <taxon>Actinomycetes</taxon>
        <taxon>Pseudonocardiales</taxon>
        <taxon>Pseudonocardiaceae</taxon>
        <taxon>Pseudonocardia</taxon>
    </lineage>
</organism>
<reference evidence="9 10" key="1">
    <citation type="submission" date="2020-11" db="EMBL/GenBank/DDBJ databases">
        <title>Pseudonocardia abyssalis sp. nov. and Pseudonocardia oceani sp. nov., description and phylogenomic analysis of two novel actinomycetes isolated from the deep Southern Ocean.</title>
        <authorList>
            <person name="Parra J."/>
        </authorList>
    </citation>
    <scope>NUCLEOTIDE SEQUENCE [LARGE SCALE GENOMIC DNA]</scope>
    <source>
        <strain evidence="9 10">KRD-168</strain>
    </source>
</reference>
<dbReference type="Pfam" id="PF01012">
    <property type="entry name" value="ETF"/>
    <property type="match status" value="1"/>
</dbReference>
<evidence type="ECO:0000259" key="8">
    <source>
        <dbReference type="SMART" id="SM00893"/>
    </source>
</evidence>
<feature type="domain" description="Electron transfer flavoprotein alpha/beta-subunit N-terminal" evidence="8">
    <location>
        <begin position="23"/>
        <end position="214"/>
    </location>
</feature>
<evidence type="ECO:0000256" key="1">
    <source>
        <dbReference type="ARBA" id="ARBA00001974"/>
    </source>
</evidence>
<dbReference type="RefSeq" id="WP_218604434.1">
    <property type="nucleotide sequence ID" value="NZ_JADQDJ010000222.1"/>
</dbReference>
<dbReference type="InterPro" id="IPR012255">
    <property type="entry name" value="ETF_b"/>
</dbReference>
<evidence type="ECO:0000313" key="10">
    <source>
        <dbReference type="Proteomes" id="UP000694287"/>
    </source>
</evidence>
<dbReference type="SMART" id="SM00893">
    <property type="entry name" value="ETF"/>
    <property type="match status" value="1"/>
</dbReference>
<keyword evidence="5" id="KW-0813">Transport</keyword>
<sequence length="261" mass="26755">MNIVVLVKQVPDTYSERKLNPSDGVLDRDATDAVLDEINERAVEAALVLKEANDGSEVTVLTMGPDRATDAIRKALSMGADKAVHLSDSALAGSDAVSTAKALAKAIGTVDGVDLVIAGNEASDGRGGAIPAMVADVLGLPALTHAREITIDGSAVTVKRETDEGVTFLTAELPAVISVGEKINEPRYPSFKGIMAAKKKPVSTITLADAGIDASEVGLANALTTVTSASPKPPKSAGEKIEDEGDGGSKIAAFLVSQKLI</sequence>
<dbReference type="InterPro" id="IPR014730">
    <property type="entry name" value="ETF_a/b_N"/>
</dbReference>
<dbReference type="Proteomes" id="UP000694287">
    <property type="component" value="Unassembled WGS sequence"/>
</dbReference>
<comment type="cofactor">
    <cofactor evidence="1">
        <name>FAD</name>
        <dbReference type="ChEBI" id="CHEBI:57692"/>
    </cofactor>
</comment>
<dbReference type="PANTHER" id="PTHR21294:SF8">
    <property type="entry name" value="ELECTRON TRANSFER FLAVOPROTEIN SUBUNIT BETA"/>
    <property type="match status" value="1"/>
</dbReference>
<evidence type="ECO:0000256" key="4">
    <source>
        <dbReference type="ARBA" id="ARBA00016797"/>
    </source>
</evidence>
<proteinExistence type="inferred from homology"/>
<gene>
    <name evidence="9" type="ORF">I4I81_16235</name>
</gene>